<sequence>MSTNCKPPQKDIQSIFVHLVDAALIQLRTIIFPDFFIINGKPDVVEFIFNNEKTMKNYIYLLRNRLPSKDDFINGSQESRAYIDNFHLIYTPNSANGRNKELTENGLSSDEEVANNMVRQLSPALQFAVCDSISKGLVKWYLDIVKVGELGVDLQGHCGSVYRMFAKLRSYAYPIAMIECLEFAQIFKLILSSM</sequence>
<keyword evidence="2" id="KW-1185">Reference proteome</keyword>
<accession>A0ACB5U9H3</accession>
<protein>
    <submittedName>
        <fullName evidence="1">Unnamed protein product</fullName>
    </submittedName>
</protein>
<proteinExistence type="predicted"/>
<comment type="caution">
    <text evidence="1">The sequence shown here is derived from an EMBL/GenBank/DDBJ whole genome shotgun (WGS) entry which is preliminary data.</text>
</comment>
<dbReference type="Proteomes" id="UP001165064">
    <property type="component" value="Unassembled WGS sequence"/>
</dbReference>
<evidence type="ECO:0000313" key="1">
    <source>
        <dbReference type="EMBL" id="GMF05129.1"/>
    </source>
</evidence>
<evidence type="ECO:0000313" key="2">
    <source>
        <dbReference type="Proteomes" id="UP001165064"/>
    </source>
</evidence>
<gene>
    <name evidence="1" type="ORF">Amon02_001222400</name>
</gene>
<organism evidence="1 2">
    <name type="scientific">Ambrosiozyma monospora</name>
    <name type="common">Yeast</name>
    <name type="synonym">Endomycopsis monosporus</name>
    <dbReference type="NCBI Taxonomy" id="43982"/>
    <lineage>
        <taxon>Eukaryota</taxon>
        <taxon>Fungi</taxon>
        <taxon>Dikarya</taxon>
        <taxon>Ascomycota</taxon>
        <taxon>Saccharomycotina</taxon>
        <taxon>Pichiomycetes</taxon>
        <taxon>Pichiales</taxon>
        <taxon>Pichiaceae</taxon>
        <taxon>Ambrosiozyma</taxon>
    </lineage>
</organism>
<dbReference type="EMBL" id="BSXS01014214">
    <property type="protein sequence ID" value="GMF05129.1"/>
    <property type="molecule type" value="Genomic_DNA"/>
</dbReference>
<name>A0ACB5U9H3_AMBMO</name>
<reference evidence="1" key="1">
    <citation type="submission" date="2023-04" db="EMBL/GenBank/DDBJ databases">
        <title>Ambrosiozyma monospora NBRC 10751.</title>
        <authorList>
            <person name="Ichikawa N."/>
            <person name="Sato H."/>
            <person name="Tonouchi N."/>
        </authorList>
    </citation>
    <scope>NUCLEOTIDE SEQUENCE</scope>
    <source>
        <strain evidence="1">NBRC 10751</strain>
    </source>
</reference>